<dbReference type="SUPFAM" id="SSF48452">
    <property type="entry name" value="TPR-like"/>
    <property type="match status" value="1"/>
</dbReference>
<dbReference type="InterPro" id="IPR011990">
    <property type="entry name" value="TPR-like_helical_dom_sf"/>
</dbReference>
<dbReference type="EMBL" id="JAECZO010000171">
    <property type="protein sequence ID" value="KAK7198748.1"/>
    <property type="molecule type" value="Genomic_DNA"/>
</dbReference>
<proteinExistence type="predicted"/>
<evidence type="ECO:0000313" key="2">
    <source>
        <dbReference type="Proteomes" id="UP001430356"/>
    </source>
</evidence>
<reference evidence="1 2" key="1">
    <citation type="journal article" date="2021" name="MBio">
        <title>A New Model Trypanosomatid, Novymonas esmeraldas: Genomic Perception of Its 'Candidatus Pandoraea novymonadis' Endosymbiont.</title>
        <authorList>
            <person name="Zakharova A."/>
            <person name="Saura A."/>
            <person name="Butenko A."/>
            <person name="Podesvova L."/>
            <person name="Warmusova S."/>
            <person name="Kostygov A.Y."/>
            <person name="Nenarokova A."/>
            <person name="Lukes J."/>
            <person name="Opperdoes F.R."/>
            <person name="Yurchenko V."/>
        </authorList>
    </citation>
    <scope>NUCLEOTIDE SEQUENCE [LARGE SCALE GENOMIC DNA]</scope>
    <source>
        <strain evidence="1 2">E262AT.01</strain>
    </source>
</reference>
<gene>
    <name evidence="1" type="ORF">NESM_000839500</name>
</gene>
<sequence length="444" mass="49261">MLRRERVALSFQRGSWAPGSKHQKHMSMNPTMYLYRFAGPRGPGPYVMKYWWTLGCFPTGLERPFRLAEFLATYQRQHVPMEVEEWLQCFVKSPYEELRDATADLLARLEEIPTKEKTRGYESVEATAAAFAAPLARFERQLNVHVPPLAVRAALGSTALRERLKDDLFEYHESLVEGGSTPHRRLARSALEEPLALSDGVVDPDSQELSRERMPVPLGEAVGVYVSPDTRTCDDEKKLLRVLTTFSEGCALKQDYDGAFSLLSSCLGFSHDEDTDVVVHSNAAAAALLSGQFREAEFHGRQAALLEPQAAPGKRSGGGGYVLWATATAYQDDFERASRIVEKGLEVFPANANLTAMREKLTSLGSPAAPALPSSTVIRSAAQQKRALLHGSGRSFDNEFDWAVFKNKLYPSKMNPTTNEMGSVFRRVGDLGGHISTSRSMERL</sequence>
<evidence type="ECO:0000313" key="1">
    <source>
        <dbReference type="EMBL" id="KAK7198748.1"/>
    </source>
</evidence>
<dbReference type="AlphaFoldDB" id="A0AAW0EXL2"/>
<dbReference type="Proteomes" id="UP001430356">
    <property type="component" value="Unassembled WGS sequence"/>
</dbReference>
<accession>A0AAW0EXL2</accession>
<dbReference type="Gene3D" id="1.25.40.10">
    <property type="entry name" value="Tetratricopeptide repeat domain"/>
    <property type="match status" value="1"/>
</dbReference>
<protein>
    <submittedName>
        <fullName evidence="1">Uncharacterized protein</fullName>
    </submittedName>
</protein>
<comment type="caution">
    <text evidence="1">The sequence shown here is derived from an EMBL/GenBank/DDBJ whole genome shotgun (WGS) entry which is preliminary data.</text>
</comment>
<keyword evidence="2" id="KW-1185">Reference proteome</keyword>
<name>A0AAW0EXL2_9TRYP</name>
<organism evidence="1 2">
    <name type="scientific">Novymonas esmeraldas</name>
    <dbReference type="NCBI Taxonomy" id="1808958"/>
    <lineage>
        <taxon>Eukaryota</taxon>
        <taxon>Discoba</taxon>
        <taxon>Euglenozoa</taxon>
        <taxon>Kinetoplastea</taxon>
        <taxon>Metakinetoplastina</taxon>
        <taxon>Trypanosomatida</taxon>
        <taxon>Trypanosomatidae</taxon>
        <taxon>Novymonas</taxon>
    </lineage>
</organism>